<proteinExistence type="predicted"/>
<evidence type="ECO:0000313" key="1">
    <source>
        <dbReference type="EMBL" id="QFX95236.1"/>
    </source>
</evidence>
<gene>
    <name evidence="1" type="ORF">GCD22_00776</name>
</gene>
<dbReference type="EMBL" id="CP045571">
    <property type="protein sequence ID" value="QFX95236.1"/>
    <property type="molecule type" value="Genomic_DNA"/>
</dbReference>
<accession>A0A5P9XQ04</accession>
<protein>
    <submittedName>
        <fullName evidence="1">Uncharacterized protein</fullName>
    </submittedName>
</protein>
<dbReference type="AlphaFoldDB" id="A0A5P9XQ04"/>
<reference evidence="1 2" key="1">
    <citation type="submission" date="2019-10" db="EMBL/GenBank/DDBJ databases">
        <authorList>
            <person name="Wang R."/>
        </authorList>
    </citation>
    <scope>NUCLEOTIDE SEQUENCE [LARGE SCALE GENOMIC DNA]</scope>
    <source>
        <strain evidence="1 2">ATCC 19377</strain>
    </source>
</reference>
<dbReference type="Proteomes" id="UP000363590">
    <property type="component" value="Chromosome"/>
</dbReference>
<dbReference type="KEGG" id="atx:GCD22_00776"/>
<organism evidence="1 2">
    <name type="scientific">Acidithiobacillus thiooxidans ATCC 19377</name>
    <dbReference type="NCBI Taxonomy" id="637390"/>
    <lineage>
        <taxon>Bacteria</taxon>
        <taxon>Pseudomonadati</taxon>
        <taxon>Pseudomonadota</taxon>
        <taxon>Acidithiobacillia</taxon>
        <taxon>Acidithiobacillales</taxon>
        <taxon>Acidithiobacillaceae</taxon>
        <taxon>Acidithiobacillus</taxon>
    </lineage>
</organism>
<dbReference type="RefSeq" id="WP_153940442.1">
    <property type="nucleotide sequence ID" value="NZ_CP045571.1"/>
</dbReference>
<dbReference type="GeneID" id="60695177"/>
<evidence type="ECO:0000313" key="2">
    <source>
        <dbReference type="Proteomes" id="UP000363590"/>
    </source>
</evidence>
<name>A0A5P9XQ04_ACITH</name>
<sequence length="56" mass="6565">MATIRSDQENLRLKPVTLADHKKGSLIQATNRHMLARREEKVIVQLRFPMISDRHN</sequence>